<evidence type="ECO:0000313" key="2">
    <source>
        <dbReference type="EMBL" id="GAA2060873.1"/>
    </source>
</evidence>
<feature type="region of interest" description="Disordered" evidence="1">
    <location>
        <begin position="1"/>
        <end position="20"/>
    </location>
</feature>
<gene>
    <name evidence="2" type="ORF">GCM10009801_02770</name>
</gene>
<dbReference type="InterPro" id="IPR046053">
    <property type="entry name" value="DUF6011"/>
</dbReference>
<accession>A0ABN2VF19</accession>
<reference evidence="2 3" key="1">
    <citation type="journal article" date="2019" name="Int. J. Syst. Evol. Microbiol.">
        <title>The Global Catalogue of Microorganisms (GCM) 10K type strain sequencing project: providing services to taxonomists for standard genome sequencing and annotation.</title>
        <authorList>
            <consortium name="The Broad Institute Genomics Platform"/>
            <consortium name="The Broad Institute Genome Sequencing Center for Infectious Disease"/>
            <person name="Wu L."/>
            <person name="Ma J."/>
        </authorList>
    </citation>
    <scope>NUCLEOTIDE SEQUENCE [LARGE SCALE GENOMIC DNA]</scope>
    <source>
        <strain evidence="2 3">JCM 15478</strain>
    </source>
</reference>
<keyword evidence="3" id="KW-1185">Reference proteome</keyword>
<dbReference type="Pfam" id="PF19474">
    <property type="entry name" value="DUF6011"/>
    <property type="match status" value="1"/>
</dbReference>
<dbReference type="Proteomes" id="UP001500016">
    <property type="component" value="Unassembled WGS sequence"/>
</dbReference>
<evidence type="ECO:0000256" key="1">
    <source>
        <dbReference type="SAM" id="MobiDB-lite"/>
    </source>
</evidence>
<comment type="caution">
    <text evidence="2">The sequence shown here is derived from an EMBL/GenBank/DDBJ whole genome shotgun (WGS) entry which is preliminary data.</text>
</comment>
<dbReference type="RefSeq" id="WP_344523055.1">
    <property type="nucleotide sequence ID" value="NZ_BAAAPE010000001.1"/>
</dbReference>
<sequence length="72" mass="8005">MPESVTEEPTLPDSEPVHPGPAHCRLCGHLLHDRVSRVWGLGPACRDRLRLRLAPRPPDVEIEQEPLPGTDV</sequence>
<organism evidence="2 3">
    <name type="scientific">Streptomyces albiaxialis</name>
    <dbReference type="NCBI Taxonomy" id="329523"/>
    <lineage>
        <taxon>Bacteria</taxon>
        <taxon>Bacillati</taxon>
        <taxon>Actinomycetota</taxon>
        <taxon>Actinomycetes</taxon>
        <taxon>Kitasatosporales</taxon>
        <taxon>Streptomycetaceae</taxon>
        <taxon>Streptomyces</taxon>
    </lineage>
</organism>
<proteinExistence type="predicted"/>
<name>A0ABN2VF19_9ACTN</name>
<dbReference type="EMBL" id="BAAAPE010000001">
    <property type="protein sequence ID" value="GAA2060873.1"/>
    <property type="molecule type" value="Genomic_DNA"/>
</dbReference>
<evidence type="ECO:0000313" key="3">
    <source>
        <dbReference type="Proteomes" id="UP001500016"/>
    </source>
</evidence>
<protein>
    <submittedName>
        <fullName evidence="2">Uncharacterized protein</fullName>
    </submittedName>
</protein>